<protein>
    <recommendedName>
        <fullName evidence="3">P-loop containing nucleoside triphosphate hydrolase protein</fullName>
    </recommendedName>
</protein>
<dbReference type="GeneID" id="70179396"/>
<proteinExistence type="predicted"/>
<keyword evidence="2" id="KW-1185">Reference proteome</keyword>
<dbReference type="OrthoDB" id="3524701at2759"/>
<evidence type="ECO:0000313" key="1">
    <source>
        <dbReference type="EMBL" id="KAH7033043.1"/>
    </source>
</evidence>
<dbReference type="InterPro" id="IPR027417">
    <property type="entry name" value="P-loop_NTPase"/>
</dbReference>
<dbReference type="AlphaFoldDB" id="A0A9P9BRS9"/>
<dbReference type="Gene3D" id="3.40.50.300">
    <property type="entry name" value="P-loop containing nucleotide triphosphate hydrolases"/>
    <property type="match status" value="1"/>
</dbReference>
<accession>A0A9P9BRS9</accession>
<dbReference type="Proteomes" id="UP000756346">
    <property type="component" value="Unassembled WGS sequence"/>
</dbReference>
<dbReference type="SUPFAM" id="SSF52540">
    <property type="entry name" value="P-loop containing nucleoside triphosphate hydrolases"/>
    <property type="match status" value="1"/>
</dbReference>
<dbReference type="EMBL" id="JAGTJQ010000004">
    <property type="protein sequence ID" value="KAH7033043.1"/>
    <property type="molecule type" value="Genomic_DNA"/>
</dbReference>
<name>A0A9P9BRS9_9PEZI</name>
<organism evidence="1 2">
    <name type="scientific">Microdochium trichocladiopsis</name>
    <dbReference type="NCBI Taxonomy" id="1682393"/>
    <lineage>
        <taxon>Eukaryota</taxon>
        <taxon>Fungi</taxon>
        <taxon>Dikarya</taxon>
        <taxon>Ascomycota</taxon>
        <taxon>Pezizomycotina</taxon>
        <taxon>Sordariomycetes</taxon>
        <taxon>Xylariomycetidae</taxon>
        <taxon>Xylariales</taxon>
        <taxon>Microdochiaceae</taxon>
        <taxon>Microdochium</taxon>
    </lineage>
</organism>
<evidence type="ECO:0008006" key="3">
    <source>
        <dbReference type="Google" id="ProtNLM"/>
    </source>
</evidence>
<reference evidence="1" key="1">
    <citation type="journal article" date="2021" name="Nat. Commun.">
        <title>Genetic determinants of endophytism in the Arabidopsis root mycobiome.</title>
        <authorList>
            <person name="Mesny F."/>
            <person name="Miyauchi S."/>
            <person name="Thiergart T."/>
            <person name="Pickel B."/>
            <person name="Atanasova L."/>
            <person name="Karlsson M."/>
            <person name="Huettel B."/>
            <person name="Barry K.W."/>
            <person name="Haridas S."/>
            <person name="Chen C."/>
            <person name="Bauer D."/>
            <person name="Andreopoulos W."/>
            <person name="Pangilinan J."/>
            <person name="LaButti K."/>
            <person name="Riley R."/>
            <person name="Lipzen A."/>
            <person name="Clum A."/>
            <person name="Drula E."/>
            <person name="Henrissat B."/>
            <person name="Kohler A."/>
            <person name="Grigoriev I.V."/>
            <person name="Martin F.M."/>
            <person name="Hacquard S."/>
        </authorList>
    </citation>
    <scope>NUCLEOTIDE SEQUENCE</scope>
    <source>
        <strain evidence="1">MPI-CAGE-CH-0230</strain>
    </source>
</reference>
<sequence length="147" mass="16086">MAPKTMCILGDEAAGKKTLTGHLVFTCGASLPEIELLEKSRVRDYRGIATLYRQQGRPVSFYGPSAQYTVTDVPGNAHVALWVVDASADDHGASSSQRLETLLSSGEFRVDEQLIIIATKMDLNNWSETVFAQVAHSFAKIKPAQFK</sequence>
<dbReference type="RefSeq" id="XP_046013875.1">
    <property type="nucleotide sequence ID" value="XM_046149850.1"/>
</dbReference>
<comment type="caution">
    <text evidence="1">The sequence shown here is derived from an EMBL/GenBank/DDBJ whole genome shotgun (WGS) entry which is preliminary data.</text>
</comment>
<gene>
    <name evidence="1" type="ORF">B0I36DRAFT_241515</name>
</gene>
<evidence type="ECO:0000313" key="2">
    <source>
        <dbReference type="Proteomes" id="UP000756346"/>
    </source>
</evidence>